<feature type="compositionally biased region" description="Polar residues" evidence="5">
    <location>
        <begin position="107"/>
        <end position="116"/>
    </location>
</feature>
<keyword evidence="1" id="KW-0489">Methyltransferase</keyword>
<name>A0A834H6G2_RHOSS</name>
<dbReference type="Proteomes" id="UP000626092">
    <property type="component" value="Unassembled WGS sequence"/>
</dbReference>
<dbReference type="Gene3D" id="1.10.10.10">
    <property type="entry name" value="Winged helix-like DNA-binding domain superfamily/Winged helix DNA-binding domain"/>
    <property type="match status" value="1"/>
</dbReference>
<dbReference type="InterPro" id="IPR001077">
    <property type="entry name" value="COMT_C"/>
</dbReference>
<dbReference type="GO" id="GO:0008171">
    <property type="term" value="F:O-methyltransferase activity"/>
    <property type="evidence" value="ECO:0007669"/>
    <property type="project" value="InterPro"/>
</dbReference>
<dbReference type="InterPro" id="IPR016461">
    <property type="entry name" value="COMT-like"/>
</dbReference>
<dbReference type="Pfam" id="PF00891">
    <property type="entry name" value="Methyltransf_2"/>
    <property type="match status" value="1"/>
</dbReference>
<evidence type="ECO:0000256" key="4">
    <source>
        <dbReference type="ARBA" id="ARBA00034481"/>
    </source>
</evidence>
<dbReference type="PANTHER" id="PTHR11746">
    <property type="entry name" value="O-METHYLTRANSFERASE"/>
    <property type="match status" value="1"/>
</dbReference>
<evidence type="ECO:0000313" key="8">
    <source>
        <dbReference type="EMBL" id="KAF7146524.1"/>
    </source>
</evidence>
<dbReference type="InterPro" id="IPR029063">
    <property type="entry name" value="SAM-dependent_MTases_sf"/>
</dbReference>
<dbReference type="InterPro" id="IPR036390">
    <property type="entry name" value="WH_DNA-bd_sf"/>
</dbReference>
<comment type="caution">
    <text evidence="8">The sequence shown here is derived from an EMBL/GenBank/DDBJ whole genome shotgun (WGS) entry which is preliminary data.</text>
</comment>
<keyword evidence="9" id="KW-1185">Reference proteome</keyword>
<sequence>MSLKCAVQLGIPDIIKKHGRPMALSDLVSALRVNPSKASGVYRLMRLLVHSGFFTSQKVSENCKKWVFHNWSDEDGVKILRGCKEAVLRSKRGKVIIIDMVLETNNKGGKPNQTEPSVPVNDKGDDDKYSSDYTKRQLCFDIVMLTVLPGKERTEKEWASLFAASGFARYKITPTLGLRSLIEVYP</sequence>
<feature type="region of interest" description="Disordered" evidence="5">
    <location>
        <begin position="107"/>
        <end position="126"/>
    </location>
</feature>
<evidence type="ECO:0000259" key="6">
    <source>
        <dbReference type="Pfam" id="PF00891"/>
    </source>
</evidence>
<dbReference type="AlphaFoldDB" id="A0A834H6G2"/>
<dbReference type="Gene3D" id="3.40.50.150">
    <property type="entry name" value="Vaccinia Virus protein VP39"/>
    <property type="match status" value="1"/>
</dbReference>
<dbReference type="EMBL" id="WJXA01000004">
    <property type="protein sequence ID" value="KAF7146524.1"/>
    <property type="molecule type" value="Genomic_DNA"/>
</dbReference>
<dbReference type="GO" id="GO:0032259">
    <property type="term" value="P:methylation"/>
    <property type="evidence" value="ECO:0007669"/>
    <property type="project" value="UniProtKB-KW"/>
</dbReference>
<accession>A0A834H6G2</accession>
<dbReference type="Pfam" id="PF08100">
    <property type="entry name" value="Dimerisation"/>
    <property type="match status" value="1"/>
</dbReference>
<protein>
    <recommendedName>
        <fullName evidence="10">O-methyltransferase</fullName>
    </recommendedName>
</protein>
<proteinExistence type="inferred from homology"/>
<dbReference type="OrthoDB" id="2410195at2759"/>
<evidence type="ECO:0000256" key="3">
    <source>
        <dbReference type="ARBA" id="ARBA00022691"/>
    </source>
</evidence>
<gene>
    <name evidence="8" type="ORF">RHSIM_Rhsim04G0072000</name>
</gene>
<feature type="domain" description="O-methyltransferase C-terminal" evidence="6">
    <location>
        <begin position="65"/>
        <end position="167"/>
    </location>
</feature>
<dbReference type="SUPFAM" id="SSF53335">
    <property type="entry name" value="S-adenosyl-L-methionine-dependent methyltransferases"/>
    <property type="match status" value="1"/>
</dbReference>
<evidence type="ECO:0000313" key="9">
    <source>
        <dbReference type="Proteomes" id="UP000626092"/>
    </source>
</evidence>
<dbReference type="InterPro" id="IPR012967">
    <property type="entry name" value="COMT_dimerisation"/>
</dbReference>
<keyword evidence="3" id="KW-0949">S-adenosyl-L-methionine</keyword>
<evidence type="ECO:0000256" key="5">
    <source>
        <dbReference type="SAM" id="MobiDB-lite"/>
    </source>
</evidence>
<evidence type="ECO:0000256" key="1">
    <source>
        <dbReference type="ARBA" id="ARBA00022603"/>
    </source>
</evidence>
<comment type="similarity">
    <text evidence="4">Belongs to the class I-like SAM-binding methyltransferase superfamily. Cation-independent O-methyltransferase family. COMT subfamily.</text>
</comment>
<feature type="domain" description="O-methyltransferase dimerisation" evidence="7">
    <location>
        <begin position="1"/>
        <end position="60"/>
    </location>
</feature>
<evidence type="ECO:0008006" key="10">
    <source>
        <dbReference type="Google" id="ProtNLM"/>
    </source>
</evidence>
<evidence type="ECO:0000256" key="2">
    <source>
        <dbReference type="ARBA" id="ARBA00022679"/>
    </source>
</evidence>
<reference evidence="8" key="1">
    <citation type="submission" date="2019-11" db="EMBL/GenBank/DDBJ databases">
        <authorList>
            <person name="Liu Y."/>
            <person name="Hou J."/>
            <person name="Li T.-Q."/>
            <person name="Guan C.-H."/>
            <person name="Wu X."/>
            <person name="Wu H.-Z."/>
            <person name="Ling F."/>
            <person name="Zhang R."/>
            <person name="Shi X.-G."/>
            <person name="Ren J.-P."/>
            <person name="Chen E.-F."/>
            <person name="Sun J.-M."/>
        </authorList>
    </citation>
    <scope>NUCLEOTIDE SEQUENCE</scope>
    <source>
        <strain evidence="8">Adult_tree_wgs_1</strain>
        <tissue evidence="8">Leaves</tissue>
    </source>
</reference>
<dbReference type="PROSITE" id="PS51683">
    <property type="entry name" value="SAM_OMT_II"/>
    <property type="match status" value="1"/>
</dbReference>
<dbReference type="SUPFAM" id="SSF46785">
    <property type="entry name" value="Winged helix' DNA-binding domain"/>
    <property type="match status" value="1"/>
</dbReference>
<dbReference type="InterPro" id="IPR036388">
    <property type="entry name" value="WH-like_DNA-bd_sf"/>
</dbReference>
<keyword evidence="2" id="KW-0808">Transferase</keyword>
<evidence type="ECO:0000259" key="7">
    <source>
        <dbReference type="Pfam" id="PF08100"/>
    </source>
</evidence>
<dbReference type="GO" id="GO:0046983">
    <property type="term" value="F:protein dimerization activity"/>
    <property type="evidence" value="ECO:0007669"/>
    <property type="project" value="InterPro"/>
</dbReference>
<organism evidence="8 9">
    <name type="scientific">Rhododendron simsii</name>
    <name type="common">Sims's rhododendron</name>
    <dbReference type="NCBI Taxonomy" id="118357"/>
    <lineage>
        <taxon>Eukaryota</taxon>
        <taxon>Viridiplantae</taxon>
        <taxon>Streptophyta</taxon>
        <taxon>Embryophyta</taxon>
        <taxon>Tracheophyta</taxon>
        <taxon>Spermatophyta</taxon>
        <taxon>Magnoliopsida</taxon>
        <taxon>eudicotyledons</taxon>
        <taxon>Gunneridae</taxon>
        <taxon>Pentapetalae</taxon>
        <taxon>asterids</taxon>
        <taxon>Ericales</taxon>
        <taxon>Ericaceae</taxon>
        <taxon>Ericoideae</taxon>
        <taxon>Rhodoreae</taxon>
        <taxon>Rhododendron</taxon>
    </lineage>
</organism>